<dbReference type="AlphaFoldDB" id="A0AAN7L3B6"/>
<dbReference type="EMBL" id="JAXQNO010000019">
    <property type="protein sequence ID" value="KAK4775403.1"/>
    <property type="molecule type" value="Genomic_DNA"/>
</dbReference>
<reference evidence="2 3" key="1">
    <citation type="journal article" date="2023" name="Hortic Res">
        <title>Pangenome of water caltrop reveals structural variations and asymmetric subgenome divergence after allopolyploidization.</title>
        <authorList>
            <person name="Zhang X."/>
            <person name="Chen Y."/>
            <person name="Wang L."/>
            <person name="Yuan Y."/>
            <person name="Fang M."/>
            <person name="Shi L."/>
            <person name="Lu R."/>
            <person name="Comes H.P."/>
            <person name="Ma Y."/>
            <person name="Chen Y."/>
            <person name="Huang G."/>
            <person name="Zhou Y."/>
            <person name="Zheng Z."/>
            <person name="Qiu Y."/>
        </authorList>
    </citation>
    <scope>NUCLEOTIDE SEQUENCE [LARGE SCALE GENOMIC DNA]</scope>
    <source>
        <strain evidence="2">F231</strain>
    </source>
</reference>
<comment type="caution">
    <text evidence="2">The sequence shown here is derived from an EMBL/GenBank/DDBJ whole genome shotgun (WGS) entry which is preliminary data.</text>
</comment>
<feature type="chain" id="PRO_5042839511" evidence="1">
    <location>
        <begin position="18"/>
        <end position="134"/>
    </location>
</feature>
<evidence type="ECO:0000313" key="2">
    <source>
        <dbReference type="EMBL" id="KAK4775403.1"/>
    </source>
</evidence>
<sequence>MAHLLLRAALTLTGYQCQPDPSRSSSLSFTNHSPPLSPFPFPSPILLSSTNTTTTSVRCYGFLRVCWIHRPRPIDRPTPYVHTTVQQLLPCACRNCALLVHFRPDLLVRSLFGLPGRRKLCSIPELDGLELRHF</sequence>
<name>A0AAN7L3B6_TRANT</name>
<feature type="signal peptide" evidence="1">
    <location>
        <begin position="1"/>
        <end position="17"/>
    </location>
</feature>
<keyword evidence="3" id="KW-1185">Reference proteome</keyword>
<protein>
    <submittedName>
        <fullName evidence="2">Uncharacterized protein</fullName>
    </submittedName>
</protein>
<evidence type="ECO:0000256" key="1">
    <source>
        <dbReference type="SAM" id="SignalP"/>
    </source>
</evidence>
<accession>A0AAN7L3B6</accession>
<dbReference type="Proteomes" id="UP001346149">
    <property type="component" value="Unassembled WGS sequence"/>
</dbReference>
<keyword evidence="1" id="KW-0732">Signal</keyword>
<proteinExistence type="predicted"/>
<organism evidence="2 3">
    <name type="scientific">Trapa natans</name>
    <name type="common">Water chestnut</name>
    <dbReference type="NCBI Taxonomy" id="22666"/>
    <lineage>
        <taxon>Eukaryota</taxon>
        <taxon>Viridiplantae</taxon>
        <taxon>Streptophyta</taxon>
        <taxon>Embryophyta</taxon>
        <taxon>Tracheophyta</taxon>
        <taxon>Spermatophyta</taxon>
        <taxon>Magnoliopsida</taxon>
        <taxon>eudicotyledons</taxon>
        <taxon>Gunneridae</taxon>
        <taxon>Pentapetalae</taxon>
        <taxon>rosids</taxon>
        <taxon>malvids</taxon>
        <taxon>Myrtales</taxon>
        <taxon>Lythraceae</taxon>
        <taxon>Trapa</taxon>
    </lineage>
</organism>
<evidence type="ECO:0000313" key="3">
    <source>
        <dbReference type="Proteomes" id="UP001346149"/>
    </source>
</evidence>
<gene>
    <name evidence="2" type="ORF">SAY86_010338</name>
</gene>